<dbReference type="Pfam" id="PF00300">
    <property type="entry name" value="His_Phos_1"/>
    <property type="match status" value="1"/>
</dbReference>
<dbReference type="HOGENOM" id="CLU_033323_0_0_1"/>
<dbReference type="Proteomes" id="UP000006039">
    <property type="component" value="Unassembled WGS sequence"/>
</dbReference>
<dbReference type="GO" id="GO:0043456">
    <property type="term" value="P:regulation of pentose-phosphate shunt"/>
    <property type="evidence" value="ECO:0007669"/>
    <property type="project" value="TreeGrafter"/>
</dbReference>
<dbReference type="VEuPathDB" id="FungiDB:GGTG_04458"/>
<dbReference type="InterPro" id="IPR051695">
    <property type="entry name" value="Phosphoglycerate_Mutase"/>
</dbReference>
<dbReference type="EMBL" id="GL385396">
    <property type="protein sequence ID" value="EJT79374.1"/>
    <property type="molecule type" value="Genomic_DNA"/>
</dbReference>
<dbReference type="Gene3D" id="3.40.50.1240">
    <property type="entry name" value="Phosphoglycerate mutase-like"/>
    <property type="match status" value="1"/>
</dbReference>
<evidence type="ECO:0000313" key="4">
    <source>
        <dbReference type="EMBL" id="EJT79374.1"/>
    </source>
</evidence>
<feature type="binding site" evidence="2">
    <location>
        <begin position="7"/>
        <end position="14"/>
    </location>
    <ligand>
        <name>substrate</name>
    </ligand>
</feature>
<dbReference type="SUPFAM" id="SSF53254">
    <property type="entry name" value="Phosphoglycerate mutase-like"/>
    <property type="match status" value="1"/>
</dbReference>
<reference evidence="5" key="5">
    <citation type="submission" date="2018-04" db="UniProtKB">
        <authorList>
            <consortium name="EnsemblFungi"/>
        </authorList>
    </citation>
    <scope>IDENTIFICATION</scope>
    <source>
        <strain evidence="5">R3-111a-1</strain>
    </source>
</reference>
<reference evidence="4" key="3">
    <citation type="submission" date="2010-09" db="EMBL/GenBank/DDBJ databases">
        <title>Annotation of Gaeumannomyces graminis var. tritici R3-111a-1.</title>
        <authorList>
            <consortium name="The Broad Institute Genome Sequencing Platform"/>
            <person name="Ma L.-J."/>
            <person name="Dead R."/>
            <person name="Young S.K."/>
            <person name="Zeng Q."/>
            <person name="Gargeya S."/>
            <person name="Fitzgerald M."/>
            <person name="Haas B."/>
            <person name="Abouelleil A."/>
            <person name="Alvarado L."/>
            <person name="Arachchi H.M."/>
            <person name="Berlin A."/>
            <person name="Brown A."/>
            <person name="Chapman S.B."/>
            <person name="Chen Z."/>
            <person name="Dunbar C."/>
            <person name="Freedman E."/>
            <person name="Gearin G."/>
            <person name="Gellesch M."/>
            <person name="Goldberg J."/>
            <person name="Griggs A."/>
            <person name="Gujja S."/>
            <person name="Heiman D."/>
            <person name="Howarth C."/>
            <person name="Larson L."/>
            <person name="Lui A."/>
            <person name="MacDonald P.J.P."/>
            <person name="Mehta T."/>
            <person name="Montmayeur A."/>
            <person name="Murphy C."/>
            <person name="Neiman D."/>
            <person name="Pearson M."/>
            <person name="Priest M."/>
            <person name="Roberts A."/>
            <person name="Saif S."/>
            <person name="Shea T."/>
            <person name="Shenoy N."/>
            <person name="Sisk P."/>
            <person name="Stolte C."/>
            <person name="Sykes S."/>
            <person name="Yandava C."/>
            <person name="Wortman J."/>
            <person name="Nusbaum C."/>
            <person name="Birren B."/>
        </authorList>
    </citation>
    <scope>NUCLEOTIDE SEQUENCE</scope>
    <source>
        <strain evidence="4">R3-111a-1</strain>
    </source>
</reference>
<feature type="region of interest" description="Disordered" evidence="3">
    <location>
        <begin position="285"/>
        <end position="307"/>
    </location>
</feature>
<dbReference type="STRING" id="644352.J3NT60"/>
<reference evidence="5" key="4">
    <citation type="journal article" date="2015" name="G3 (Bethesda)">
        <title>Genome sequences of three phytopathogenic species of the Magnaporthaceae family of fungi.</title>
        <authorList>
            <person name="Okagaki L.H."/>
            <person name="Nunes C.C."/>
            <person name="Sailsbery J."/>
            <person name="Clay B."/>
            <person name="Brown D."/>
            <person name="John T."/>
            <person name="Oh Y."/>
            <person name="Young N."/>
            <person name="Fitzgerald M."/>
            <person name="Haas B.J."/>
            <person name="Zeng Q."/>
            <person name="Young S."/>
            <person name="Adiconis X."/>
            <person name="Fan L."/>
            <person name="Levin J.Z."/>
            <person name="Mitchell T.K."/>
            <person name="Okubara P.A."/>
            <person name="Farman M.L."/>
            <person name="Kohn L.M."/>
            <person name="Birren B."/>
            <person name="Ma L.-J."/>
            <person name="Dean R.A."/>
        </authorList>
    </citation>
    <scope>NUCLEOTIDE SEQUENCE</scope>
    <source>
        <strain evidence="5">R3-111a-1</strain>
    </source>
</reference>
<evidence type="ECO:0000256" key="1">
    <source>
        <dbReference type="ARBA" id="ARBA00022801"/>
    </source>
</evidence>
<dbReference type="RefSeq" id="XP_009220519.1">
    <property type="nucleotide sequence ID" value="XM_009222255.1"/>
</dbReference>
<evidence type="ECO:0008006" key="7">
    <source>
        <dbReference type="Google" id="ProtNLM"/>
    </source>
</evidence>
<dbReference type="CDD" id="cd07067">
    <property type="entry name" value="HP_PGM_like"/>
    <property type="match status" value="1"/>
</dbReference>
<proteinExistence type="predicted"/>
<evidence type="ECO:0000313" key="6">
    <source>
        <dbReference type="Proteomes" id="UP000006039"/>
    </source>
</evidence>
<feature type="region of interest" description="Disordered" evidence="3">
    <location>
        <begin position="77"/>
        <end position="104"/>
    </location>
</feature>
<name>J3NT60_GAET3</name>
<keyword evidence="6" id="KW-1185">Reference proteome</keyword>
<dbReference type="InterPro" id="IPR013078">
    <property type="entry name" value="His_Pase_superF_clade-1"/>
</dbReference>
<evidence type="ECO:0000256" key="3">
    <source>
        <dbReference type="SAM" id="MobiDB-lite"/>
    </source>
</evidence>
<feature type="region of interest" description="Disordered" evidence="3">
    <location>
        <begin position="118"/>
        <end position="175"/>
    </location>
</feature>
<gene>
    <name evidence="5" type="primary">20344916</name>
    <name evidence="4" type="ORF">GGTG_04458</name>
</gene>
<evidence type="ECO:0000313" key="5">
    <source>
        <dbReference type="EnsemblFungi" id="EJT79374"/>
    </source>
</evidence>
<dbReference type="eggNOG" id="KOG0235">
    <property type="taxonomic scope" value="Eukaryota"/>
</dbReference>
<reference evidence="6" key="1">
    <citation type="submission" date="2010-07" db="EMBL/GenBank/DDBJ databases">
        <title>The genome sequence of Gaeumannomyces graminis var. tritici strain R3-111a-1.</title>
        <authorList>
            <consortium name="The Broad Institute Genome Sequencing Platform"/>
            <person name="Ma L.-J."/>
            <person name="Dead R."/>
            <person name="Young S."/>
            <person name="Zeng Q."/>
            <person name="Koehrsen M."/>
            <person name="Alvarado L."/>
            <person name="Berlin A."/>
            <person name="Chapman S.B."/>
            <person name="Chen Z."/>
            <person name="Freedman E."/>
            <person name="Gellesch M."/>
            <person name="Goldberg J."/>
            <person name="Griggs A."/>
            <person name="Gujja S."/>
            <person name="Heilman E.R."/>
            <person name="Heiman D."/>
            <person name="Hepburn T."/>
            <person name="Howarth C."/>
            <person name="Jen D."/>
            <person name="Larson L."/>
            <person name="Mehta T."/>
            <person name="Neiman D."/>
            <person name="Pearson M."/>
            <person name="Roberts A."/>
            <person name="Saif S."/>
            <person name="Shea T."/>
            <person name="Shenoy N."/>
            <person name="Sisk P."/>
            <person name="Stolte C."/>
            <person name="Sykes S."/>
            <person name="Walk T."/>
            <person name="White J."/>
            <person name="Yandava C."/>
            <person name="Haas B."/>
            <person name="Nusbaum C."/>
            <person name="Birren B."/>
        </authorList>
    </citation>
    <scope>NUCLEOTIDE SEQUENCE [LARGE SCALE GENOMIC DNA]</scope>
    <source>
        <strain evidence="6">R3-111a-1</strain>
    </source>
</reference>
<evidence type="ECO:0000256" key="2">
    <source>
        <dbReference type="PIRSR" id="PIRSR613078-2"/>
    </source>
</evidence>
<dbReference type="SMART" id="SM00855">
    <property type="entry name" value="PGAM"/>
    <property type="match status" value="1"/>
</dbReference>
<dbReference type="GO" id="GO:0045820">
    <property type="term" value="P:negative regulation of glycolytic process"/>
    <property type="evidence" value="ECO:0007669"/>
    <property type="project" value="TreeGrafter"/>
</dbReference>
<dbReference type="GeneID" id="20344916"/>
<dbReference type="AlphaFoldDB" id="J3NT60"/>
<keyword evidence="1" id="KW-0378">Hydrolase</keyword>
<dbReference type="OrthoDB" id="354304at2759"/>
<reference evidence="4" key="2">
    <citation type="submission" date="2010-07" db="EMBL/GenBank/DDBJ databases">
        <authorList>
            <consortium name="The Broad Institute Genome Sequencing Platform"/>
            <consortium name="Broad Institute Genome Sequencing Center for Infectious Disease"/>
            <person name="Ma L.-J."/>
            <person name="Dead R."/>
            <person name="Young S."/>
            <person name="Zeng Q."/>
            <person name="Koehrsen M."/>
            <person name="Alvarado L."/>
            <person name="Berlin A."/>
            <person name="Chapman S.B."/>
            <person name="Chen Z."/>
            <person name="Freedman E."/>
            <person name="Gellesch M."/>
            <person name="Goldberg J."/>
            <person name="Griggs A."/>
            <person name="Gujja S."/>
            <person name="Heilman E.R."/>
            <person name="Heiman D."/>
            <person name="Hepburn T."/>
            <person name="Howarth C."/>
            <person name="Jen D."/>
            <person name="Larson L."/>
            <person name="Mehta T."/>
            <person name="Neiman D."/>
            <person name="Pearson M."/>
            <person name="Roberts A."/>
            <person name="Saif S."/>
            <person name="Shea T."/>
            <person name="Shenoy N."/>
            <person name="Sisk P."/>
            <person name="Stolte C."/>
            <person name="Sykes S."/>
            <person name="Walk T."/>
            <person name="White J."/>
            <person name="Yandava C."/>
            <person name="Haas B."/>
            <person name="Nusbaum C."/>
            <person name="Birren B."/>
        </authorList>
    </citation>
    <scope>NUCLEOTIDE SEQUENCE</scope>
    <source>
        <strain evidence="4">R3-111a-1</strain>
    </source>
</reference>
<dbReference type="EnsemblFungi" id="EJT79374">
    <property type="protein sequence ID" value="EJT79374"/>
    <property type="gene ID" value="GGTG_04458"/>
</dbReference>
<protein>
    <recommendedName>
        <fullName evidence="7">Phosphoglycerate mutase</fullName>
    </recommendedName>
</protein>
<dbReference type="GO" id="GO:0004331">
    <property type="term" value="F:fructose-2,6-bisphosphate 2-phosphatase activity"/>
    <property type="evidence" value="ECO:0007669"/>
    <property type="project" value="TreeGrafter"/>
</dbReference>
<organism evidence="4">
    <name type="scientific">Gaeumannomyces tritici (strain R3-111a-1)</name>
    <name type="common">Wheat and barley take-all root rot fungus</name>
    <name type="synonym">Gaeumannomyces graminis var. tritici</name>
    <dbReference type="NCBI Taxonomy" id="644352"/>
    <lineage>
        <taxon>Eukaryota</taxon>
        <taxon>Fungi</taxon>
        <taxon>Dikarya</taxon>
        <taxon>Ascomycota</taxon>
        <taxon>Pezizomycotina</taxon>
        <taxon>Sordariomycetes</taxon>
        <taxon>Sordariomycetidae</taxon>
        <taxon>Magnaporthales</taxon>
        <taxon>Magnaporthaceae</taxon>
        <taxon>Gaeumannomyces</taxon>
    </lineage>
</organism>
<dbReference type="PANTHER" id="PTHR46517:SF1">
    <property type="entry name" value="FRUCTOSE-2,6-BISPHOSPHATASE TIGAR"/>
    <property type="match status" value="1"/>
</dbReference>
<dbReference type="InterPro" id="IPR029033">
    <property type="entry name" value="His_PPase_superfam"/>
</dbReference>
<dbReference type="PANTHER" id="PTHR46517">
    <property type="entry name" value="FRUCTOSE-2,6-BISPHOSPHATASE TIGAR"/>
    <property type="match status" value="1"/>
</dbReference>
<sequence length="365" mass="39137">MHLLFVRHGESTDNAAGVIAGSTDSPLSSHGVNQARRLGEHLASRRPELGPVVHVFSSDLQRALDTAQEVVAAQGPAAPPVPVLSSSLEPATPSPNGSSYRRRPDLIPLALLREKDFGSREGAPYGKRAASHRSASAGHHHSPTSAASHRSPGAAVHRSPGSAAARPPGYMESETQEQMMARMECFAQAYLLPLMSRLTDGEGARRRQTVVVVAHGIILNVLTRVLLSEVSASEYVRLFGTPAGEAGILSARMPPRAGEFAIHWGNTGYLEAVVVRVPPLPASPVSLPRPDRPPSSIAYGDRTRTSRRRRPVLNVRVISVNNTHHLDGLRKTRGGIGSAKFDSRQRTMDAFLLPSTPKRQTGSPV</sequence>
<feature type="binding site" evidence="2">
    <location>
        <position position="62"/>
    </location>
    <ligand>
        <name>substrate</name>
    </ligand>
</feature>
<accession>J3NT60</accession>
<dbReference type="GO" id="GO:0005829">
    <property type="term" value="C:cytosol"/>
    <property type="evidence" value="ECO:0007669"/>
    <property type="project" value="TreeGrafter"/>
</dbReference>